<dbReference type="InterPro" id="IPR041669">
    <property type="entry name" value="TetR_C_15"/>
</dbReference>
<proteinExistence type="predicted"/>
<keyword evidence="3" id="KW-1185">Reference proteome</keyword>
<protein>
    <recommendedName>
        <fullName evidence="1">Tetracyclin repressor SlmA-like C-terminal domain-containing protein</fullName>
    </recommendedName>
</protein>
<sequence>MLPDPDERGDAIRLETRVARVIDGIITIHSGNQRLHRVLLDEVPLTARESHDAFEAEYLRRYQALIRPGTQGRGAARDTIAAQVLASAVEGVVHAAASRGELGLQEVRRELNGFVCAYLRERIVHVPGNA</sequence>
<organism evidence="2 3">
    <name type="scientific">Caballeronia udeis</name>
    <dbReference type="NCBI Taxonomy" id="1232866"/>
    <lineage>
        <taxon>Bacteria</taxon>
        <taxon>Pseudomonadati</taxon>
        <taxon>Pseudomonadota</taxon>
        <taxon>Betaproteobacteria</taxon>
        <taxon>Burkholderiales</taxon>
        <taxon>Burkholderiaceae</taxon>
        <taxon>Caballeronia</taxon>
    </lineage>
</organism>
<dbReference type="Gene3D" id="1.10.357.10">
    <property type="entry name" value="Tetracycline Repressor, domain 2"/>
    <property type="match status" value="1"/>
</dbReference>
<evidence type="ECO:0000259" key="1">
    <source>
        <dbReference type="Pfam" id="PF17918"/>
    </source>
</evidence>
<comment type="caution">
    <text evidence="2">The sequence shown here is derived from an EMBL/GenBank/DDBJ whole genome shotgun (WGS) entry which is preliminary data.</text>
</comment>
<feature type="domain" description="Tetracyclin repressor SlmA-like C-terminal" evidence="1">
    <location>
        <begin position="14"/>
        <end position="119"/>
    </location>
</feature>
<dbReference type="EMBL" id="JBIYDN010000009">
    <property type="protein sequence ID" value="MFK4443291.1"/>
    <property type="molecule type" value="Genomic_DNA"/>
</dbReference>
<accession>A0ABW8MLG5</accession>
<gene>
    <name evidence="2" type="ORF">ABH943_003313</name>
</gene>
<dbReference type="Proteomes" id="UP001620514">
    <property type="component" value="Unassembled WGS sequence"/>
</dbReference>
<reference evidence="2 3" key="2">
    <citation type="submission" date="2024-11" db="EMBL/GenBank/DDBJ databases">
        <title>Using genomics to understand microbial adaptation to soil warming.</title>
        <authorList>
            <person name="Deangelis K.M. PhD."/>
        </authorList>
    </citation>
    <scope>NUCLEOTIDE SEQUENCE [LARGE SCALE GENOMIC DNA]</scope>
    <source>
        <strain evidence="2 3">GAS97</strain>
    </source>
</reference>
<dbReference type="Pfam" id="PF17918">
    <property type="entry name" value="TetR_C_15"/>
    <property type="match status" value="1"/>
</dbReference>
<name>A0ABW8MLG5_9BURK</name>
<evidence type="ECO:0000313" key="3">
    <source>
        <dbReference type="Proteomes" id="UP001620514"/>
    </source>
</evidence>
<dbReference type="RefSeq" id="WP_404607891.1">
    <property type="nucleotide sequence ID" value="NZ_JBIYDN010000009.1"/>
</dbReference>
<reference evidence="2 3" key="1">
    <citation type="submission" date="2024-10" db="EMBL/GenBank/DDBJ databases">
        <authorList>
            <person name="Deangelis K."/>
            <person name="Huntemann M."/>
            <person name="Clum A."/>
            <person name="Wang J."/>
            <person name="Palaniappan K."/>
            <person name="Ritter S."/>
            <person name="Chen I.-M."/>
            <person name="Stamatis D."/>
            <person name="Reddy T."/>
            <person name="O'Malley R."/>
            <person name="Daum C."/>
            <person name="Ng V."/>
            <person name="Ivanova N."/>
            <person name="Kyrpides N."/>
            <person name="Woyke T."/>
        </authorList>
    </citation>
    <scope>NUCLEOTIDE SEQUENCE [LARGE SCALE GENOMIC DNA]</scope>
    <source>
        <strain evidence="2 3">GAS97</strain>
    </source>
</reference>
<evidence type="ECO:0000313" key="2">
    <source>
        <dbReference type="EMBL" id="MFK4443291.1"/>
    </source>
</evidence>